<organism evidence="3 4">
    <name type="scientific">Sulfurimonas diazotrophicus</name>
    <dbReference type="NCBI Taxonomy" id="3131939"/>
    <lineage>
        <taxon>Bacteria</taxon>
        <taxon>Pseudomonadati</taxon>
        <taxon>Campylobacterota</taxon>
        <taxon>Epsilonproteobacteria</taxon>
        <taxon>Campylobacterales</taxon>
        <taxon>Sulfurimonadaceae</taxon>
        <taxon>Sulfurimonas</taxon>
    </lineage>
</organism>
<dbReference type="RefSeq" id="WP_345970979.1">
    <property type="nucleotide sequence ID" value="NZ_CP147920.1"/>
</dbReference>
<dbReference type="PROSITE" id="PS50263">
    <property type="entry name" value="CN_HYDROLASE"/>
    <property type="match status" value="1"/>
</dbReference>
<proteinExistence type="predicted"/>
<evidence type="ECO:0000256" key="1">
    <source>
        <dbReference type="ARBA" id="ARBA00022801"/>
    </source>
</evidence>
<dbReference type="Pfam" id="PF00795">
    <property type="entry name" value="CN_hydrolase"/>
    <property type="match status" value="1"/>
</dbReference>
<dbReference type="Gene3D" id="3.60.110.10">
    <property type="entry name" value="Carbon-nitrogen hydrolase"/>
    <property type="match status" value="1"/>
</dbReference>
<dbReference type="Proteomes" id="UP001447842">
    <property type="component" value="Chromosome"/>
</dbReference>
<dbReference type="InterPro" id="IPR003010">
    <property type="entry name" value="C-N_Hydrolase"/>
</dbReference>
<keyword evidence="1 3" id="KW-0378">Hydrolase</keyword>
<protein>
    <submittedName>
        <fullName evidence="3">Nitrilase-related carbon-nitrogen hydrolase</fullName>
    </submittedName>
</protein>
<evidence type="ECO:0000313" key="4">
    <source>
        <dbReference type="Proteomes" id="UP001447842"/>
    </source>
</evidence>
<dbReference type="SUPFAM" id="SSF56317">
    <property type="entry name" value="Carbon-nitrogen hydrolase"/>
    <property type="match status" value="1"/>
</dbReference>
<dbReference type="GO" id="GO:0016787">
    <property type="term" value="F:hydrolase activity"/>
    <property type="evidence" value="ECO:0007669"/>
    <property type="project" value="UniProtKB-KW"/>
</dbReference>
<dbReference type="EMBL" id="CP147920">
    <property type="protein sequence ID" value="XAU15872.1"/>
    <property type="molecule type" value="Genomic_DNA"/>
</dbReference>
<gene>
    <name evidence="3" type="ORF">WCY31_04010</name>
</gene>
<dbReference type="PANTHER" id="PTHR43674:SF2">
    <property type="entry name" value="BETA-UREIDOPROPIONASE"/>
    <property type="match status" value="1"/>
</dbReference>
<accession>A0ABZ3HBH0</accession>
<dbReference type="PANTHER" id="PTHR43674">
    <property type="entry name" value="NITRILASE C965.09-RELATED"/>
    <property type="match status" value="1"/>
</dbReference>
<keyword evidence="4" id="KW-1185">Reference proteome</keyword>
<evidence type="ECO:0000313" key="3">
    <source>
        <dbReference type="EMBL" id="XAU15872.1"/>
    </source>
</evidence>
<dbReference type="InterPro" id="IPR036526">
    <property type="entry name" value="C-N_Hydrolase_sf"/>
</dbReference>
<reference evidence="3 4" key="1">
    <citation type="submission" date="2024-03" db="EMBL/GenBank/DDBJ databases">
        <title>Sulfurimonas sp. HSL3-1.</title>
        <authorList>
            <person name="Wang S."/>
        </authorList>
    </citation>
    <scope>NUCLEOTIDE SEQUENCE [LARGE SCALE GENOMIC DNA]</scope>
    <source>
        <strain evidence="3 4">HSL3-1</strain>
    </source>
</reference>
<evidence type="ECO:0000259" key="2">
    <source>
        <dbReference type="PROSITE" id="PS50263"/>
    </source>
</evidence>
<name>A0ABZ3HBH0_9BACT</name>
<feature type="domain" description="CN hydrolase" evidence="2">
    <location>
        <begin position="1"/>
        <end position="240"/>
    </location>
</feature>
<dbReference type="InterPro" id="IPR050345">
    <property type="entry name" value="Aliph_Amidase/BUP"/>
</dbReference>
<sequence>MTVTLVQNAPRLNRTNLGACEALAAAYSGRNDVIVFPELALNGYLLQDKVFEDAWTLPELEPLAKASLACDIVVGAALKENGRTYNTACYFSGGELRHLHRKLHLPNYGMFEEARYFFRGERIEAFDTTYGRSVMLVCEDLWRAQTMADVAALKPEFVYVIANSPARGFEEDGLAIEGQWDALLKSLAQLSNAYVVFVNRVGFEDGLGFWGGSRVITPRGEAEETLPLFDEAVVSVTPDHRLHDVEKWLAKID</sequence>